<comment type="caution">
    <text evidence="1">The sequence shown here is derived from an EMBL/GenBank/DDBJ whole genome shotgun (WGS) entry which is preliminary data.</text>
</comment>
<name>A0A8K0GWL4_9ROSA</name>
<reference evidence="1" key="1">
    <citation type="submission" date="2020-03" db="EMBL/GenBank/DDBJ databases">
        <title>A high-quality chromosome-level genome assembly of a woody plant with both climbing and erect habits, Rhamnella rubrinervis.</title>
        <authorList>
            <person name="Lu Z."/>
            <person name="Yang Y."/>
            <person name="Zhu X."/>
            <person name="Sun Y."/>
        </authorList>
    </citation>
    <scope>NUCLEOTIDE SEQUENCE</scope>
    <source>
        <strain evidence="1">BYM</strain>
        <tissue evidence="1">Leaf</tissue>
    </source>
</reference>
<keyword evidence="2" id="KW-1185">Reference proteome</keyword>
<organism evidence="1 2">
    <name type="scientific">Rhamnella rubrinervis</name>
    <dbReference type="NCBI Taxonomy" id="2594499"/>
    <lineage>
        <taxon>Eukaryota</taxon>
        <taxon>Viridiplantae</taxon>
        <taxon>Streptophyta</taxon>
        <taxon>Embryophyta</taxon>
        <taxon>Tracheophyta</taxon>
        <taxon>Spermatophyta</taxon>
        <taxon>Magnoliopsida</taxon>
        <taxon>eudicotyledons</taxon>
        <taxon>Gunneridae</taxon>
        <taxon>Pentapetalae</taxon>
        <taxon>rosids</taxon>
        <taxon>fabids</taxon>
        <taxon>Rosales</taxon>
        <taxon>Rhamnaceae</taxon>
        <taxon>rhamnoid group</taxon>
        <taxon>Rhamneae</taxon>
        <taxon>Rhamnella</taxon>
    </lineage>
</organism>
<dbReference type="EMBL" id="VOIH02000008">
    <property type="protein sequence ID" value="KAF3440771.1"/>
    <property type="molecule type" value="Genomic_DNA"/>
</dbReference>
<evidence type="ECO:0000313" key="2">
    <source>
        <dbReference type="Proteomes" id="UP000796880"/>
    </source>
</evidence>
<evidence type="ECO:0000313" key="1">
    <source>
        <dbReference type="EMBL" id="KAF3440771.1"/>
    </source>
</evidence>
<protein>
    <submittedName>
        <fullName evidence="1">Uncharacterized protein</fullName>
    </submittedName>
</protein>
<dbReference type="Proteomes" id="UP000796880">
    <property type="component" value="Unassembled WGS sequence"/>
</dbReference>
<sequence length="316" mass="34450">MSFLALWLVSLFDKRRSPSSCMLDRASHKHGLLVTHRHHQVVVEVGKSARLKVASVLITVVAEIIASSSFLASYSIVVVALGSFLGSSSWAYYRHERLSLMASFDSTWELASLPPVSLTRKAPTGIPPTGTANDKPIDMASYSLQSGELGFFGDATYHLPTENDAIGITGLENSIENRGCIGVPLRINNATLSGNFSRFARVLVDVDLAGHFVGWCHMVHKWVSQVARPLDKGKSESKLNTQIYRLKASSSSNHLDKSQGAIFGSACCKSFSGSTKRSNHYGENIVGKSVQNVTSDLNDTFDYLDDELLPVEDVAR</sequence>
<accession>A0A8K0GWL4</accession>
<gene>
    <name evidence="1" type="ORF">FNV43_RR19057</name>
</gene>
<dbReference type="AlphaFoldDB" id="A0A8K0GWL4"/>
<proteinExistence type="predicted"/>
<dbReference type="OrthoDB" id="1924068at2759"/>